<keyword evidence="3" id="KW-1185">Reference proteome</keyword>
<evidence type="ECO:0000313" key="3">
    <source>
        <dbReference type="Proteomes" id="UP000196365"/>
    </source>
</evidence>
<evidence type="ECO:0000313" key="2">
    <source>
        <dbReference type="EMBL" id="SJZ89856.1"/>
    </source>
</evidence>
<proteinExistence type="predicted"/>
<dbReference type="EMBL" id="FUWV01000016">
    <property type="protein sequence ID" value="SJZ89856.1"/>
    <property type="molecule type" value="Genomic_DNA"/>
</dbReference>
<accession>A0A1T4PF52</accession>
<dbReference type="OrthoDB" id="3192849at2"/>
<feature type="domain" description="Putative Se/S carrier protein-like" evidence="1">
    <location>
        <begin position="6"/>
        <end position="72"/>
    </location>
</feature>
<dbReference type="AlphaFoldDB" id="A0A1T4PF52"/>
<sequence>MEEIFYVVAFDSTHHAIFMEQTLKNSGKEVMMIPTPREISASCGLSLKIKKEDLPFIQELLKEKKPSYHGIFRVKLKQGKKAIEKID</sequence>
<protein>
    <recommendedName>
        <fullName evidence="1">Putative Se/S carrier protein-like domain-containing protein</fullName>
    </recommendedName>
</protein>
<reference evidence="2 3" key="1">
    <citation type="submission" date="2017-02" db="EMBL/GenBank/DDBJ databases">
        <authorList>
            <person name="Peterson S.W."/>
        </authorList>
    </citation>
    <scope>NUCLEOTIDE SEQUENCE [LARGE SCALE GENOMIC DNA]</scope>
    <source>
        <strain evidence="2 3">DSM 15102</strain>
    </source>
</reference>
<dbReference type="Proteomes" id="UP000196365">
    <property type="component" value="Unassembled WGS sequence"/>
</dbReference>
<organism evidence="2 3">
    <name type="scientific">Garciella nitratireducens DSM 15102</name>
    <dbReference type="NCBI Taxonomy" id="1121911"/>
    <lineage>
        <taxon>Bacteria</taxon>
        <taxon>Bacillati</taxon>
        <taxon>Bacillota</taxon>
        <taxon>Clostridia</taxon>
        <taxon>Eubacteriales</taxon>
        <taxon>Eubacteriaceae</taxon>
        <taxon>Garciella</taxon>
    </lineage>
</organism>
<dbReference type="Pfam" id="PF11823">
    <property type="entry name" value="Se_S_carrier"/>
    <property type="match status" value="1"/>
</dbReference>
<name>A0A1T4PF52_9FIRM</name>
<dbReference type="RefSeq" id="WP_087679398.1">
    <property type="nucleotide sequence ID" value="NZ_FUWV01000016.1"/>
</dbReference>
<evidence type="ECO:0000259" key="1">
    <source>
        <dbReference type="Pfam" id="PF11823"/>
    </source>
</evidence>
<gene>
    <name evidence="2" type="ORF">SAMN02745973_02046</name>
</gene>
<dbReference type="InterPro" id="IPR021778">
    <property type="entry name" value="Se/S_carrier-like"/>
</dbReference>